<sequence length="68" mass="8046">MTASKKKKCQQRGVVINTSQLNGNFTDFTSINEKMRRDHKERKNIVLWRMPLITLPHFSLEILLTMKE</sequence>
<name>A0A9L0SBF3_HORSE</name>
<evidence type="ECO:0000313" key="2">
    <source>
        <dbReference type="Ensembl" id="ENSECAP00000071350.1"/>
    </source>
</evidence>
<organism evidence="2 3">
    <name type="scientific">Equus caballus</name>
    <name type="common">Horse</name>
    <dbReference type="NCBI Taxonomy" id="9796"/>
    <lineage>
        <taxon>Eukaryota</taxon>
        <taxon>Metazoa</taxon>
        <taxon>Chordata</taxon>
        <taxon>Craniata</taxon>
        <taxon>Vertebrata</taxon>
        <taxon>Euteleostomi</taxon>
        <taxon>Mammalia</taxon>
        <taxon>Eutheria</taxon>
        <taxon>Laurasiatheria</taxon>
        <taxon>Perissodactyla</taxon>
        <taxon>Equidae</taxon>
        <taxon>Equus</taxon>
    </lineage>
</organism>
<keyword evidence="1" id="KW-1133">Transmembrane helix</keyword>
<dbReference type="Proteomes" id="UP000002281">
    <property type="component" value="Chromosome 30"/>
</dbReference>
<dbReference type="GeneTree" id="ENSGT00940000169081"/>
<reference evidence="2 3" key="1">
    <citation type="journal article" date="2009" name="Science">
        <title>Genome sequence, comparative analysis, and population genetics of the domestic horse.</title>
        <authorList>
            <consortium name="Broad Institute Genome Sequencing Platform"/>
            <consortium name="Broad Institute Whole Genome Assembly Team"/>
            <person name="Wade C.M."/>
            <person name="Giulotto E."/>
            <person name="Sigurdsson S."/>
            <person name="Zoli M."/>
            <person name="Gnerre S."/>
            <person name="Imsland F."/>
            <person name="Lear T.L."/>
            <person name="Adelson D.L."/>
            <person name="Bailey E."/>
            <person name="Bellone R.R."/>
            <person name="Bloecker H."/>
            <person name="Distl O."/>
            <person name="Edgar R.C."/>
            <person name="Garber M."/>
            <person name="Leeb T."/>
            <person name="Mauceli E."/>
            <person name="MacLeod J.N."/>
            <person name="Penedo M.C.T."/>
            <person name="Raison J.M."/>
            <person name="Sharpe T."/>
            <person name="Vogel J."/>
            <person name="Andersson L."/>
            <person name="Antczak D.F."/>
            <person name="Biagi T."/>
            <person name="Binns M.M."/>
            <person name="Chowdhary B.P."/>
            <person name="Coleman S.J."/>
            <person name="Della Valle G."/>
            <person name="Fryc S."/>
            <person name="Guerin G."/>
            <person name="Hasegawa T."/>
            <person name="Hill E.W."/>
            <person name="Jurka J."/>
            <person name="Kiialainen A."/>
            <person name="Lindgren G."/>
            <person name="Liu J."/>
            <person name="Magnani E."/>
            <person name="Mickelson J.R."/>
            <person name="Murray J."/>
            <person name="Nergadze S.G."/>
            <person name="Onofrio R."/>
            <person name="Pedroni S."/>
            <person name="Piras M.F."/>
            <person name="Raudsepp T."/>
            <person name="Rocchi M."/>
            <person name="Roeed K.H."/>
            <person name="Ryder O.A."/>
            <person name="Searle S."/>
            <person name="Skow L."/>
            <person name="Swinburne J.E."/>
            <person name="Syvaenen A.C."/>
            <person name="Tozaki T."/>
            <person name="Valberg S.J."/>
            <person name="Vaudin M."/>
            <person name="White J.R."/>
            <person name="Zody M.C."/>
            <person name="Lander E.S."/>
            <person name="Lindblad-Toh K."/>
        </authorList>
    </citation>
    <scope>NUCLEOTIDE SEQUENCE [LARGE SCALE GENOMIC DNA]</scope>
    <source>
        <strain evidence="2 3">Thoroughbred</strain>
    </source>
</reference>
<keyword evidence="1" id="KW-0812">Transmembrane</keyword>
<evidence type="ECO:0000313" key="3">
    <source>
        <dbReference type="Proteomes" id="UP000002281"/>
    </source>
</evidence>
<keyword evidence="1" id="KW-0472">Membrane</keyword>
<reference evidence="2" key="2">
    <citation type="submission" date="2025-08" db="UniProtKB">
        <authorList>
            <consortium name="Ensembl"/>
        </authorList>
    </citation>
    <scope>IDENTIFICATION</scope>
    <source>
        <strain evidence="2">Thoroughbred</strain>
    </source>
</reference>
<dbReference type="AlphaFoldDB" id="A0A9L0SBF3"/>
<keyword evidence="3" id="KW-1185">Reference proteome</keyword>
<evidence type="ECO:0000256" key="1">
    <source>
        <dbReference type="SAM" id="Phobius"/>
    </source>
</evidence>
<accession>A0A9L0SBF3</accession>
<proteinExistence type="predicted"/>
<feature type="transmembrane region" description="Helical" evidence="1">
    <location>
        <begin position="46"/>
        <end position="66"/>
    </location>
</feature>
<dbReference type="Ensembl" id="ENSECAT00000125888.1">
    <property type="protein sequence ID" value="ENSECAP00000071350.1"/>
    <property type="gene ID" value="ENSECAG00000051176.1"/>
</dbReference>
<protein>
    <submittedName>
        <fullName evidence="2">Uncharacterized protein</fullName>
    </submittedName>
</protein>
<reference evidence="2" key="3">
    <citation type="submission" date="2025-09" db="UniProtKB">
        <authorList>
            <consortium name="Ensembl"/>
        </authorList>
    </citation>
    <scope>IDENTIFICATION</scope>
    <source>
        <strain evidence="2">Thoroughbred</strain>
    </source>
</reference>